<dbReference type="NCBIfam" id="TIGR03025">
    <property type="entry name" value="EPS_sugtrans"/>
    <property type="match status" value="1"/>
</dbReference>
<keyword evidence="5 7" id="KW-1133">Transmembrane helix</keyword>
<protein>
    <submittedName>
        <fullName evidence="9">Exopolysaccharide biosynthesis polyprenyl glycosylphosphotransferase</fullName>
    </submittedName>
</protein>
<dbReference type="AlphaFoldDB" id="A0A1H6FPE8"/>
<dbReference type="GO" id="GO:0016780">
    <property type="term" value="F:phosphotransferase activity, for other substituted phosphate groups"/>
    <property type="evidence" value="ECO:0007669"/>
    <property type="project" value="TreeGrafter"/>
</dbReference>
<dbReference type="Gene3D" id="3.40.50.720">
    <property type="entry name" value="NAD(P)-binding Rossmann-like Domain"/>
    <property type="match status" value="1"/>
</dbReference>
<evidence type="ECO:0000256" key="4">
    <source>
        <dbReference type="ARBA" id="ARBA00022692"/>
    </source>
</evidence>
<dbReference type="Pfam" id="PF02397">
    <property type="entry name" value="Bac_transf"/>
    <property type="match status" value="1"/>
</dbReference>
<accession>A0A1H6FPE8</accession>
<evidence type="ECO:0000256" key="1">
    <source>
        <dbReference type="ARBA" id="ARBA00004141"/>
    </source>
</evidence>
<evidence type="ECO:0000256" key="7">
    <source>
        <dbReference type="SAM" id="Phobius"/>
    </source>
</evidence>
<keyword evidence="6 7" id="KW-0472">Membrane</keyword>
<dbReference type="GO" id="GO:0016020">
    <property type="term" value="C:membrane"/>
    <property type="evidence" value="ECO:0007669"/>
    <property type="project" value="UniProtKB-SubCell"/>
</dbReference>
<evidence type="ECO:0000256" key="5">
    <source>
        <dbReference type="ARBA" id="ARBA00022989"/>
    </source>
</evidence>
<dbReference type="InterPro" id="IPR017475">
    <property type="entry name" value="EPS_sugar_tfrase"/>
</dbReference>
<evidence type="ECO:0000256" key="2">
    <source>
        <dbReference type="ARBA" id="ARBA00006464"/>
    </source>
</evidence>
<keyword evidence="10" id="KW-1185">Reference proteome</keyword>
<dbReference type="PANTHER" id="PTHR30576">
    <property type="entry name" value="COLANIC BIOSYNTHESIS UDP-GLUCOSE LIPID CARRIER TRANSFERASE"/>
    <property type="match status" value="1"/>
</dbReference>
<evidence type="ECO:0000313" key="9">
    <source>
        <dbReference type="EMBL" id="SEH11635.1"/>
    </source>
</evidence>
<evidence type="ECO:0000259" key="8">
    <source>
        <dbReference type="Pfam" id="PF02397"/>
    </source>
</evidence>
<evidence type="ECO:0000256" key="3">
    <source>
        <dbReference type="ARBA" id="ARBA00022679"/>
    </source>
</evidence>
<reference evidence="10" key="1">
    <citation type="submission" date="2016-10" db="EMBL/GenBank/DDBJ databases">
        <authorList>
            <person name="Varghese N."/>
            <person name="Submissions S."/>
        </authorList>
    </citation>
    <scope>NUCLEOTIDE SEQUENCE [LARGE SCALE GENOMIC DNA]</scope>
    <source>
        <strain evidence="10">ATCC 35263</strain>
    </source>
</reference>
<feature type="transmembrane region" description="Helical" evidence="7">
    <location>
        <begin position="49"/>
        <end position="70"/>
    </location>
</feature>
<evidence type="ECO:0000256" key="6">
    <source>
        <dbReference type="ARBA" id="ARBA00023136"/>
    </source>
</evidence>
<keyword evidence="4 7" id="KW-0812">Transmembrane</keyword>
<dbReference type="Proteomes" id="UP000222056">
    <property type="component" value="Unassembled WGS sequence"/>
</dbReference>
<dbReference type="InterPro" id="IPR003362">
    <property type="entry name" value="Bact_transf"/>
</dbReference>
<dbReference type="PANTHER" id="PTHR30576:SF10">
    <property type="entry name" value="SLL5057 PROTEIN"/>
    <property type="match status" value="1"/>
</dbReference>
<comment type="similarity">
    <text evidence="2">Belongs to the bacterial sugar transferase family.</text>
</comment>
<gene>
    <name evidence="9" type="ORF">SAMN02745716_0832</name>
</gene>
<feature type="transmembrane region" description="Helical" evidence="7">
    <location>
        <begin position="90"/>
        <end position="108"/>
    </location>
</feature>
<dbReference type="EMBL" id="FNWJ01000001">
    <property type="protein sequence ID" value="SEH11635.1"/>
    <property type="molecule type" value="Genomic_DNA"/>
</dbReference>
<feature type="domain" description="Bacterial sugar transferase" evidence="8">
    <location>
        <begin position="314"/>
        <end position="501"/>
    </location>
</feature>
<organism evidence="9 10">
    <name type="scientific">Thermoleophilum album</name>
    <dbReference type="NCBI Taxonomy" id="29539"/>
    <lineage>
        <taxon>Bacteria</taxon>
        <taxon>Bacillati</taxon>
        <taxon>Actinomycetota</taxon>
        <taxon>Thermoleophilia</taxon>
        <taxon>Thermoleophilales</taxon>
        <taxon>Thermoleophilaceae</taxon>
        <taxon>Thermoleophilum</taxon>
    </lineage>
</organism>
<evidence type="ECO:0000313" key="10">
    <source>
        <dbReference type="Proteomes" id="UP000222056"/>
    </source>
</evidence>
<proteinExistence type="inferred from homology"/>
<comment type="subcellular location">
    <subcellularLocation>
        <location evidence="1">Membrane</location>
        <topology evidence="1">Multi-pass membrane protein</topology>
    </subcellularLocation>
</comment>
<feature type="transmembrane region" description="Helical" evidence="7">
    <location>
        <begin position="316"/>
        <end position="340"/>
    </location>
</feature>
<dbReference type="STRING" id="29539.SAMN02745716_0832"/>
<feature type="transmembrane region" description="Helical" evidence="7">
    <location>
        <begin position="120"/>
        <end position="137"/>
    </location>
</feature>
<keyword evidence="3 9" id="KW-0808">Transferase</keyword>
<sequence length="507" mass="57120">MTNVNLKELRELRELAPPAAMPPRDIRAPRRPLLSFLVRLDTLRVVARVVMLVAIDAAAISAAIYTALWIKAATIAPAARPYVGSQTADYAPLACLVAMLLFARSGLYRERAQRPGLSKVGSSLFQATLVILVYALIEGHHFRSYYVFYASLAFAVVYVGVLRWGFERLSGWVLRAAGFRRRALLVGRPGHVERVAEALRDSSEIEPFGYVLIGDQGERAGNGFHAHRLRDFGSFEAIDRHLDSVEELLLCDPEFPSEQAVELVERCHQAGVRVKVAPSTLEILMDRVEFVPGQALPLFELRPPVFEGVDFVVKRLFDLVVAASLVVVLSPLMAAIALAIKLTSRGPILYRSMRPGIGGRPFPCLKFRTMVEGAEDLQDLLEEENEKDGAIFKIRDDPRVTPLGRVLRRWSLDELPQLFNVLRGEMSLVGPRPLPMRDYLRLEQWHRKRYLVLPGITGLWQVSGRSELDFDELVRLDFLYLERWSVWLDLAILIRTVPAVLRARGAW</sequence>
<feature type="transmembrane region" description="Helical" evidence="7">
    <location>
        <begin position="143"/>
        <end position="166"/>
    </location>
</feature>
<name>A0A1H6FPE8_THEAL</name>
<dbReference type="RefSeq" id="WP_218138242.1">
    <property type="nucleotide sequence ID" value="NZ_FNWJ01000001.1"/>
</dbReference>